<keyword evidence="1" id="KW-0812">Transmembrane</keyword>
<feature type="transmembrane region" description="Helical" evidence="1">
    <location>
        <begin position="236"/>
        <end position="258"/>
    </location>
</feature>
<reference evidence="3" key="1">
    <citation type="submission" date="2019-10" db="EMBL/GenBank/DDBJ databases">
        <title>Conservation and host-specific expression of non-tandemly repeated heterogenous ribosome RNA gene in arbuscular mycorrhizal fungi.</title>
        <authorList>
            <person name="Maeda T."/>
            <person name="Kobayashi Y."/>
            <person name="Nakagawa T."/>
            <person name="Ezawa T."/>
            <person name="Yamaguchi K."/>
            <person name="Bino T."/>
            <person name="Nishimoto Y."/>
            <person name="Shigenobu S."/>
            <person name="Kawaguchi M."/>
        </authorList>
    </citation>
    <scope>NUCLEOTIDE SEQUENCE</scope>
    <source>
        <strain evidence="3">HR1</strain>
    </source>
</reference>
<feature type="transmembrane region" description="Helical" evidence="1">
    <location>
        <begin position="7"/>
        <end position="28"/>
    </location>
</feature>
<organism evidence="3 4">
    <name type="scientific">Rhizophagus clarus</name>
    <dbReference type="NCBI Taxonomy" id="94130"/>
    <lineage>
        <taxon>Eukaryota</taxon>
        <taxon>Fungi</taxon>
        <taxon>Fungi incertae sedis</taxon>
        <taxon>Mucoromycota</taxon>
        <taxon>Glomeromycotina</taxon>
        <taxon>Glomeromycetes</taxon>
        <taxon>Glomerales</taxon>
        <taxon>Glomeraceae</taxon>
        <taxon>Rhizophagus</taxon>
    </lineage>
</organism>
<evidence type="ECO:0000256" key="1">
    <source>
        <dbReference type="SAM" id="Phobius"/>
    </source>
</evidence>
<proteinExistence type="predicted"/>
<dbReference type="EMBL" id="BLAL01000087">
    <property type="protein sequence ID" value="GES84960.1"/>
    <property type="molecule type" value="Genomic_DNA"/>
</dbReference>
<evidence type="ECO:0000313" key="3">
    <source>
        <dbReference type="EMBL" id="GES84960.1"/>
    </source>
</evidence>
<accession>A0A8H3LFY1</accession>
<dbReference type="InterPro" id="IPR001368">
    <property type="entry name" value="TNFR/NGFR_Cys_rich_reg"/>
</dbReference>
<feature type="transmembrane region" description="Helical" evidence="1">
    <location>
        <begin position="331"/>
        <end position="355"/>
    </location>
</feature>
<comment type="caution">
    <text evidence="3">The sequence shown here is derived from an EMBL/GenBank/DDBJ whole genome shotgun (WGS) entry which is preliminary data.</text>
</comment>
<keyword evidence="1" id="KW-0472">Membrane</keyword>
<evidence type="ECO:0000259" key="2">
    <source>
        <dbReference type="PROSITE" id="PS00652"/>
    </source>
</evidence>
<feature type="domain" description="TNFR-Cys" evidence="2">
    <location>
        <begin position="109"/>
        <end position="148"/>
    </location>
</feature>
<feature type="transmembrane region" description="Helical" evidence="1">
    <location>
        <begin position="361"/>
        <end position="384"/>
    </location>
</feature>
<feature type="transmembrane region" description="Helical" evidence="1">
    <location>
        <begin position="302"/>
        <end position="324"/>
    </location>
</feature>
<sequence>MSKFKIIYTILLIFALGLFFGIFFGLGYPEIQRAEYVSTECAIDDKTILSKYCCYKECSTCETASASAPTCTALESQWNSLSPETCGNAVLSNSSLTNVCPINDLKGECDDGYYCCSECCSTCTSCSTSCSGTGSGSSCSTSCTSYSCNCACCSSTNNHSCQIKCPICYSVVLKVTYHDSSYKPITTNITTEYREDLNGAEQFLAKYRVSSTVRCFYNPKNTSQALLFIDYAVKNWVAIGITASFLTIILMYGTWYLFKNNTTIFQGYKYRILMMEIALWCGTIIPPLLVLIDFIPFTNGKILWTLAVIGVTIGWTPIHTIACMKTRGWSFISAFTVTTITFILPLIMFSIFAIYTPNMHIHTSMLILAIIIPLGINIIMFLLWDFCVVKCRPILILLLI</sequence>
<keyword evidence="1" id="KW-1133">Transmembrane helix</keyword>
<feature type="transmembrane region" description="Helical" evidence="1">
    <location>
        <begin position="270"/>
        <end position="290"/>
    </location>
</feature>
<evidence type="ECO:0000313" key="4">
    <source>
        <dbReference type="Proteomes" id="UP000615446"/>
    </source>
</evidence>
<protein>
    <recommendedName>
        <fullName evidence="2">TNFR-Cys domain-containing protein</fullName>
    </recommendedName>
</protein>
<dbReference type="PROSITE" id="PS00652">
    <property type="entry name" value="TNFR_NGFR_1"/>
    <property type="match status" value="1"/>
</dbReference>
<dbReference type="OrthoDB" id="3032252at2759"/>
<dbReference type="Proteomes" id="UP000615446">
    <property type="component" value="Unassembled WGS sequence"/>
</dbReference>
<name>A0A8H3LFY1_9GLOM</name>
<dbReference type="AlphaFoldDB" id="A0A8H3LFY1"/>
<gene>
    <name evidence="3" type="ORF">RCL2_001204700</name>
</gene>